<feature type="domain" description="DUF4218" evidence="1">
    <location>
        <begin position="1"/>
        <end position="65"/>
    </location>
</feature>
<dbReference type="AlphaFoldDB" id="A0AAW2RES5"/>
<protein>
    <recommendedName>
        <fullName evidence="1">DUF4218 domain-containing protein</fullName>
    </recommendedName>
</protein>
<proteinExistence type="predicted"/>
<organism evidence="2">
    <name type="scientific">Sesamum radiatum</name>
    <name type="common">Black benniseed</name>
    <dbReference type="NCBI Taxonomy" id="300843"/>
    <lineage>
        <taxon>Eukaryota</taxon>
        <taxon>Viridiplantae</taxon>
        <taxon>Streptophyta</taxon>
        <taxon>Embryophyta</taxon>
        <taxon>Tracheophyta</taxon>
        <taxon>Spermatophyta</taxon>
        <taxon>Magnoliopsida</taxon>
        <taxon>eudicotyledons</taxon>
        <taxon>Gunneridae</taxon>
        <taxon>Pentapetalae</taxon>
        <taxon>asterids</taxon>
        <taxon>lamiids</taxon>
        <taxon>Lamiales</taxon>
        <taxon>Pedaliaceae</taxon>
        <taxon>Sesamum</taxon>
    </lineage>
</organism>
<dbReference type="EMBL" id="JACGWJ010000013">
    <property type="protein sequence ID" value="KAL0378840.1"/>
    <property type="molecule type" value="Genomic_DNA"/>
</dbReference>
<evidence type="ECO:0000259" key="1">
    <source>
        <dbReference type="Pfam" id="PF13960"/>
    </source>
</evidence>
<dbReference type="Pfam" id="PF13960">
    <property type="entry name" value="DUF4218"/>
    <property type="match status" value="1"/>
</dbReference>
<gene>
    <name evidence="2" type="ORF">Sradi_3189500</name>
</gene>
<comment type="caution">
    <text evidence="2">The sequence shown here is derived from an EMBL/GenBank/DDBJ whole genome shotgun (WGS) entry which is preliminary data.</text>
</comment>
<accession>A0AAW2RES5</accession>
<reference evidence="2" key="2">
    <citation type="journal article" date="2024" name="Plant">
        <title>Genomic evolution and insights into agronomic trait innovations of Sesamum species.</title>
        <authorList>
            <person name="Miao H."/>
            <person name="Wang L."/>
            <person name="Qu L."/>
            <person name="Liu H."/>
            <person name="Sun Y."/>
            <person name="Le M."/>
            <person name="Wang Q."/>
            <person name="Wei S."/>
            <person name="Zheng Y."/>
            <person name="Lin W."/>
            <person name="Duan Y."/>
            <person name="Cao H."/>
            <person name="Xiong S."/>
            <person name="Wang X."/>
            <person name="Wei L."/>
            <person name="Li C."/>
            <person name="Ma Q."/>
            <person name="Ju M."/>
            <person name="Zhao R."/>
            <person name="Li G."/>
            <person name="Mu C."/>
            <person name="Tian Q."/>
            <person name="Mei H."/>
            <person name="Zhang T."/>
            <person name="Gao T."/>
            <person name="Zhang H."/>
        </authorList>
    </citation>
    <scope>NUCLEOTIDE SEQUENCE</scope>
    <source>
        <strain evidence="2">G02</strain>
    </source>
</reference>
<dbReference type="InterPro" id="IPR025452">
    <property type="entry name" value="DUF4218"/>
</dbReference>
<reference evidence="2" key="1">
    <citation type="submission" date="2020-06" db="EMBL/GenBank/DDBJ databases">
        <authorList>
            <person name="Li T."/>
            <person name="Hu X."/>
            <person name="Zhang T."/>
            <person name="Song X."/>
            <person name="Zhang H."/>
            <person name="Dai N."/>
            <person name="Sheng W."/>
            <person name="Hou X."/>
            <person name="Wei L."/>
        </authorList>
    </citation>
    <scope>NUCLEOTIDE SEQUENCE</scope>
    <source>
        <strain evidence="2">G02</strain>
        <tissue evidence="2">Leaf</tissue>
    </source>
</reference>
<dbReference type="PANTHER" id="PTHR48258:SF3">
    <property type="entry name" value="FK506-BINDING PROTEIN 4-LIKE ISOFORM X1"/>
    <property type="match status" value="1"/>
</dbReference>
<dbReference type="PANTHER" id="PTHR48258">
    <property type="entry name" value="DUF4218 DOMAIN-CONTAINING PROTEIN-RELATED"/>
    <property type="match status" value="1"/>
</dbReference>
<sequence>MEHLFVHLSYEANVGGLVQYRWMYPLERFLRGLKMKVKNKAHMEASIVEAYLVEEIGVFTSQYFEP</sequence>
<evidence type="ECO:0000313" key="2">
    <source>
        <dbReference type="EMBL" id="KAL0378840.1"/>
    </source>
</evidence>
<name>A0AAW2RES5_SESRA</name>